<dbReference type="KEGG" id="nve:5519401"/>
<feature type="non-terminal residue" evidence="8">
    <location>
        <position position="1"/>
    </location>
</feature>
<evidence type="ECO:0000256" key="6">
    <source>
        <dbReference type="ARBA" id="ARBA00023136"/>
    </source>
</evidence>
<sequence>IIQIGELLETAYPYLYHNVSKHLKIRLRSEVIVGDVFRTFGRELFRDGVSWAKVIALFAFAASMSEDCVMQGRPELVKSILNNVRAYVRDHLAVWIRNHGGWVSPL</sequence>
<dbReference type="HOGENOM" id="CLU_085401_3_1_1"/>
<feature type="non-terminal residue" evidence="8">
    <location>
        <position position="106"/>
    </location>
</feature>
<dbReference type="Pfam" id="PF00452">
    <property type="entry name" value="Bcl-2"/>
    <property type="match status" value="1"/>
</dbReference>
<comment type="similarity">
    <text evidence="2">Belongs to the Bcl-2 family.</text>
</comment>
<evidence type="ECO:0000256" key="5">
    <source>
        <dbReference type="ARBA" id="ARBA00022989"/>
    </source>
</evidence>
<dbReference type="GO" id="GO:0043065">
    <property type="term" value="P:positive regulation of apoptotic process"/>
    <property type="evidence" value="ECO:0000318"/>
    <property type="project" value="GO_Central"/>
</dbReference>
<dbReference type="InterPro" id="IPR046371">
    <property type="entry name" value="Bcl-2_BH1-3"/>
</dbReference>
<protein>
    <recommendedName>
        <fullName evidence="7">Bcl-2 Bcl-2 homology region 1-3 domain-containing protein</fullName>
    </recommendedName>
</protein>
<dbReference type="OMA" id="VWIRNHG"/>
<dbReference type="InParanoid" id="A7RN20"/>
<evidence type="ECO:0000313" key="8">
    <source>
        <dbReference type="EMBL" id="EDO47196.1"/>
    </source>
</evidence>
<organism evidence="8 9">
    <name type="scientific">Nematostella vectensis</name>
    <name type="common">Starlet sea anemone</name>
    <dbReference type="NCBI Taxonomy" id="45351"/>
    <lineage>
        <taxon>Eukaryota</taxon>
        <taxon>Metazoa</taxon>
        <taxon>Cnidaria</taxon>
        <taxon>Anthozoa</taxon>
        <taxon>Hexacorallia</taxon>
        <taxon>Actiniaria</taxon>
        <taxon>Edwardsiidae</taxon>
        <taxon>Nematostella</taxon>
    </lineage>
</organism>
<keyword evidence="6" id="KW-0472">Membrane</keyword>
<evidence type="ECO:0000259" key="7">
    <source>
        <dbReference type="SMART" id="SM00337"/>
    </source>
</evidence>
<dbReference type="OrthoDB" id="5947850at2759"/>
<dbReference type="InterPro" id="IPR002475">
    <property type="entry name" value="Bcl2-like"/>
</dbReference>
<keyword evidence="5" id="KW-1133">Transmembrane helix</keyword>
<feature type="domain" description="Bcl-2 Bcl-2 homology region 1-3" evidence="7">
    <location>
        <begin position="1"/>
        <end position="102"/>
    </location>
</feature>
<keyword evidence="4" id="KW-0053">Apoptosis</keyword>
<reference evidence="8 9" key="1">
    <citation type="journal article" date="2007" name="Science">
        <title>Sea anemone genome reveals ancestral eumetazoan gene repertoire and genomic organization.</title>
        <authorList>
            <person name="Putnam N.H."/>
            <person name="Srivastava M."/>
            <person name="Hellsten U."/>
            <person name="Dirks B."/>
            <person name="Chapman J."/>
            <person name="Salamov A."/>
            <person name="Terry A."/>
            <person name="Shapiro H."/>
            <person name="Lindquist E."/>
            <person name="Kapitonov V.V."/>
            <person name="Jurka J."/>
            <person name="Genikhovich G."/>
            <person name="Grigoriev I.V."/>
            <person name="Lucas S.M."/>
            <person name="Steele R.E."/>
            <person name="Finnerty J.R."/>
            <person name="Technau U."/>
            <person name="Martindale M.Q."/>
            <person name="Rokhsar D.S."/>
        </authorList>
    </citation>
    <scope>NUCLEOTIDE SEQUENCE [LARGE SCALE GENOMIC DNA]</scope>
    <source>
        <strain evidence="9">CH2 X CH6</strain>
    </source>
</reference>
<evidence type="ECO:0000256" key="4">
    <source>
        <dbReference type="ARBA" id="ARBA00022703"/>
    </source>
</evidence>
<dbReference type="AlphaFoldDB" id="A7RN20"/>
<evidence type="ECO:0000256" key="1">
    <source>
        <dbReference type="ARBA" id="ARBA00004167"/>
    </source>
</evidence>
<dbReference type="SUPFAM" id="SSF56854">
    <property type="entry name" value="Bcl-2 inhibitors of programmed cell death"/>
    <property type="match status" value="1"/>
</dbReference>
<dbReference type="GO" id="GO:0001836">
    <property type="term" value="P:release of cytochrome c from mitochondria"/>
    <property type="evidence" value="ECO:0000318"/>
    <property type="project" value="GO_Central"/>
</dbReference>
<dbReference type="GO" id="GO:0005741">
    <property type="term" value="C:mitochondrial outer membrane"/>
    <property type="evidence" value="ECO:0000318"/>
    <property type="project" value="GO_Central"/>
</dbReference>
<evidence type="ECO:0000256" key="3">
    <source>
        <dbReference type="ARBA" id="ARBA00022692"/>
    </source>
</evidence>
<dbReference type="InterPro" id="IPR036834">
    <property type="entry name" value="Bcl-2-like_sf"/>
</dbReference>
<dbReference type="PROSITE" id="PS50062">
    <property type="entry name" value="BCL2_FAMILY"/>
    <property type="match status" value="1"/>
</dbReference>
<dbReference type="CDD" id="cd06845">
    <property type="entry name" value="Bcl-2_like"/>
    <property type="match status" value="1"/>
</dbReference>
<dbReference type="GO" id="GO:0097192">
    <property type="term" value="P:extrinsic apoptotic signaling pathway in absence of ligand"/>
    <property type="evidence" value="ECO:0000318"/>
    <property type="project" value="GO_Central"/>
</dbReference>
<evidence type="ECO:0000313" key="9">
    <source>
        <dbReference type="Proteomes" id="UP000001593"/>
    </source>
</evidence>
<dbReference type="PANTHER" id="PTHR11256:SF48">
    <property type="entry name" value="BCL-2-RELATED OVARIAN KILLER PROTEIN"/>
    <property type="match status" value="1"/>
</dbReference>
<comment type="subcellular location">
    <subcellularLocation>
        <location evidence="1">Membrane</location>
        <topology evidence="1">Single-pass membrane protein</topology>
    </subcellularLocation>
</comment>
<dbReference type="FunFam" id="1.10.437.10:FF:000033">
    <property type="entry name" value="Predicted protein"/>
    <property type="match status" value="1"/>
</dbReference>
<dbReference type="PhylomeDB" id="A7RN20"/>
<dbReference type="GO" id="GO:0015267">
    <property type="term" value="F:channel activity"/>
    <property type="evidence" value="ECO:0000318"/>
    <property type="project" value="GO_Central"/>
</dbReference>
<accession>A7RN20</accession>
<dbReference type="STRING" id="45351.A7RN20"/>
<dbReference type="PRINTS" id="PR01862">
    <property type="entry name" value="BCL2FAMILY"/>
</dbReference>
<dbReference type="PANTHER" id="PTHR11256">
    <property type="entry name" value="BCL-2 RELATED"/>
    <property type="match status" value="1"/>
</dbReference>
<keyword evidence="9" id="KW-1185">Reference proteome</keyword>
<evidence type="ECO:0000256" key="2">
    <source>
        <dbReference type="ARBA" id="ARBA00009458"/>
    </source>
</evidence>
<dbReference type="SMART" id="SM00337">
    <property type="entry name" value="BCL"/>
    <property type="match status" value="1"/>
</dbReference>
<name>A7RN20_NEMVE</name>
<dbReference type="InterPro" id="IPR026298">
    <property type="entry name" value="Bcl-2_fam"/>
</dbReference>
<proteinExistence type="inferred from homology"/>
<dbReference type="eggNOG" id="KOG4728">
    <property type="taxonomic scope" value="Eukaryota"/>
</dbReference>
<dbReference type="EMBL" id="DS469521">
    <property type="protein sequence ID" value="EDO47196.1"/>
    <property type="molecule type" value="Genomic_DNA"/>
</dbReference>
<dbReference type="GO" id="GO:0008630">
    <property type="term" value="P:intrinsic apoptotic signaling pathway in response to DNA damage"/>
    <property type="evidence" value="ECO:0000318"/>
    <property type="project" value="GO_Central"/>
</dbReference>
<keyword evidence="3" id="KW-0812">Transmembrane</keyword>
<dbReference type="Proteomes" id="UP000001593">
    <property type="component" value="Unassembled WGS sequence"/>
</dbReference>
<gene>
    <name evidence="8" type="ORF">NEMVEDRAFT_v1g37807</name>
</gene>
<dbReference type="Gene3D" id="1.10.437.10">
    <property type="entry name" value="Blc2-like"/>
    <property type="match status" value="1"/>
</dbReference>